<evidence type="ECO:0000313" key="3">
    <source>
        <dbReference type="Proteomes" id="UP000823900"/>
    </source>
</evidence>
<feature type="transmembrane region" description="Helical" evidence="1">
    <location>
        <begin position="80"/>
        <end position="106"/>
    </location>
</feature>
<organism evidence="2 3">
    <name type="scientific">Candidatus Lachnoclostridium stercoravium</name>
    <dbReference type="NCBI Taxonomy" id="2838633"/>
    <lineage>
        <taxon>Bacteria</taxon>
        <taxon>Bacillati</taxon>
        <taxon>Bacillota</taxon>
        <taxon>Clostridia</taxon>
        <taxon>Lachnospirales</taxon>
        <taxon>Lachnospiraceae</taxon>
    </lineage>
</organism>
<sequence>MEKKTSAQLKQEARLALKGNYGFCAGCLGVMAIAILAFSVLANVTLAAALTFMGLSWGYFGGAVSYDSASAAIQRMGVSIFAYALFAMAISIVVSVLLMGYVRACFRICRGERGDIKDLFFPFGKHIGKFIGLAGMFQIIPFLFGLVAGFSQAVSMVTGDVSWFLMAFSAIIWFVEIVAIFFMSLNYGMAAFIFIEDPETPFLQALAESRRIMKGNRLRVIWLGLTFLGMIFLAYASCGIGFLWVTPYMVCTSIYFYFDITNAREVDRKEPENWTFM</sequence>
<dbReference type="EMBL" id="DWZA01000026">
    <property type="protein sequence ID" value="HJA70493.1"/>
    <property type="molecule type" value="Genomic_DNA"/>
</dbReference>
<name>A0A9D2KME3_9FIRM</name>
<dbReference type="PANTHER" id="PTHR40076">
    <property type="entry name" value="MEMBRANE PROTEIN-RELATED"/>
    <property type="match status" value="1"/>
</dbReference>
<evidence type="ECO:0000256" key="1">
    <source>
        <dbReference type="SAM" id="Phobius"/>
    </source>
</evidence>
<accession>A0A9D2KME3</accession>
<feature type="transmembrane region" description="Helical" evidence="1">
    <location>
        <begin position="220"/>
        <end position="245"/>
    </location>
</feature>
<keyword evidence="1" id="KW-0812">Transmembrane</keyword>
<feature type="transmembrane region" description="Helical" evidence="1">
    <location>
        <begin position="127"/>
        <end position="151"/>
    </location>
</feature>
<dbReference type="PANTHER" id="PTHR40076:SF1">
    <property type="entry name" value="MEMBRANE PROTEIN"/>
    <property type="match status" value="1"/>
</dbReference>
<dbReference type="InterPro" id="IPR010380">
    <property type="entry name" value="DUF975"/>
</dbReference>
<gene>
    <name evidence="2" type="ORF">IAA07_02795</name>
</gene>
<reference evidence="2" key="2">
    <citation type="submission" date="2021-04" db="EMBL/GenBank/DDBJ databases">
        <authorList>
            <person name="Gilroy R."/>
        </authorList>
    </citation>
    <scope>NUCLEOTIDE SEQUENCE</scope>
    <source>
        <strain evidence="2">CHK178-16964</strain>
    </source>
</reference>
<comment type="caution">
    <text evidence="2">The sequence shown here is derived from an EMBL/GenBank/DDBJ whole genome shotgun (WGS) entry which is preliminary data.</text>
</comment>
<dbReference type="AlphaFoldDB" id="A0A9D2KME3"/>
<feature type="transmembrane region" description="Helical" evidence="1">
    <location>
        <begin position="163"/>
        <end position="185"/>
    </location>
</feature>
<protein>
    <submittedName>
        <fullName evidence="2">DUF975 family protein</fullName>
    </submittedName>
</protein>
<proteinExistence type="predicted"/>
<dbReference type="Proteomes" id="UP000823900">
    <property type="component" value="Unassembled WGS sequence"/>
</dbReference>
<keyword evidence="1" id="KW-0472">Membrane</keyword>
<feature type="transmembrane region" description="Helical" evidence="1">
    <location>
        <begin position="21"/>
        <end position="50"/>
    </location>
</feature>
<dbReference type="Pfam" id="PF06161">
    <property type="entry name" value="DUF975"/>
    <property type="match status" value="1"/>
</dbReference>
<evidence type="ECO:0000313" key="2">
    <source>
        <dbReference type="EMBL" id="HJA70493.1"/>
    </source>
</evidence>
<keyword evidence="1" id="KW-1133">Transmembrane helix</keyword>
<reference evidence="2" key="1">
    <citation type="journal article" date="2021" name="PeerJ">
        <title>Extensive microbial diversity within the chicken gut microbiome revealed by metagenomics and culture.</title>
        <authorList>
            <person name="Gilroy R."/>
            <person name="Ravi A."/>
            <person name="Getino M."/>
            <person name="Pursley I."/>
            <person name="Horton D.L."/>
            <person name="Alikhan N.F."/>
            <person name="Baker D."/>
            <person name="Gharbi K."/>
            <person name="Hall N."/>
            <person name="Watson M."/>
            <person name="Adriaenssens E.M."/>
            <person name="Foster-Nyarko E."/>
            <person name="Jarju S."/>
            <person name="Secka A."/>
            <person name="Antonio M."/>
            <person name="Oren A."/>
            <person name="Chaudhuri R.R."/>
            <person name="La Ragione R."/>
            <person name="Hildebrand F."/>
            <person name="Pallen M.J."/>
        </authorList>
    </citation>
    <scope>NUCLEOTIDE SEQUENCE</scope>
    <source>
        <strain evidence="2">CHK178-16964</strain>
    </source>
</reference>